<keyword evidence="9" id="KW-0411">Iron-sulfur</keyword>
<dbReference type="InterPro" id="IPR006657">
    <property type="entry name" value="MoPterin_dinucl-bd_dom"/>
</dbReference>
<dbReference type="Pfam" id="PF04879">
    <property type="entry name" value="Molybdop_Fe4S4"/>
    <property type="match status" value="1"/>
</dbReference>
<keyword evidence="4" id="KW-0004">4Fe-4S</keyword>
<dbReference type="Gene3D" id="2.20.25.90">
    <property type="entry name" value="ADC-like domains"/>
    <property type="match status" value="1"/>
</dbReference>
<sequence length="952" mass="103970">MTAVTGLETMHTKTTCPYCGVGCGVVVTTERRQHNGRDVIELIGVKGDPDHPANFGKLCSKGSKLAETAQANVYGQVRASQPLMRTDRAQTVSPGTWNDALDHVVDKYAELITQHGPDSVAFYISGQLLTEDYYAFNKLAKALIGTNNVDTNSRLCMSSAVSGYKRTLGADAPPCSYDDVALADCVFIAGSNTAYAHPILFRRLEAARAQNPNHRLIVVDPRTTDTAQMADLHLKIQPGTDVMLFNAMLNILMQQGWLDMATINLHTEGFDEYARGVAEYSPALAARVCGVKEADILQAATWFAKSPKTLSLYCQGLNQATTGTDKNTALIALHLATGQIGRAGAGPFSLTGQPNAMGGREVGGLSTLLPAHRELSNPVHIQEMEAFWGVKKLSSAPGATAVELFDRLEKGDIKAVWVACTNPAHSLPNSQKVARALQKAELVVVQDAYLTPATVEYADVVLPATTWGEKEGTVTNSERRISRVRSALPPHGEARHDWAIVVDFARRLEKALASRGVPSSSIEPGKTLFPWNTPEDIFLEHRETTRGRDLDITGLGYDILEHLGPQQWPMPEGASQGTARLYEDLNFPTASGKARFVFAPYEPVAEDTDARFPWKLNTGRLRDQWHGASRTGTLPEFFSHEAEPVLALNSADYQRLGLNEHSWVRVKSRRATVTLRVKPDDSVAPNQAALPMHWGPEFFGGKGGVAGVNALTTEAFDPYSKQPELKHSAVHIARAQLPWQLVLFAHSPHWLHTWRQARDLFAHFDTAVCVPVGRETPGVLFRAACEEAPQAAVLEQLLQLFEFNESEVLSYSDPKTGAMRKIGLQVKGHAQAREATLTRVCLAGDVQSEIWLRNHFDQQLDVLPLRNYLLAPTAQPPGAKTTAVRMVCNCVGVSEESIQSRCASWLDQGPLSAAECLTRLQGELGCGTQCGSCVPEIKRLVQHAQQANLVQS</sequence>
<dbReference type="SMART" id="SM00926">
    <property type="entry name" value="Molybdop_Fe4S4"/>
    <property type="match status" value="1"/>
</dbReference>
<dbReference type="InterPro" id="IPR041957">
    <property type="entry name" value="CT_Nitrate-R-NapA-like"/>
</dbReference>
<comment type="caution">
    <text evidence="12">The sequence shown here is derived from an EMBL/GenBank/DDBJ whole genome shotgun (WGS) entry which is preliminary data.</text>
</comment>
<keyword evidence="6" id="KW-0479">Metal-binding</keyword>
<keyword evidence="7" id="KW-0560">Oxidoreductase</keyword>
<dbReference type="SUPFAM" id="SSF53706">
    <property type="entry name" value="Formate dehydrogenase/DMSO reductase, domains 1-3"/>
    <property type="match status" value="1"/>
</dbReference>
<gene>
    <name evidence="12" type="ORF">NQT62_11055</name>
</gene>
<comment type="similarity">
    <text evidence="3">Belongs to the prokaryotic molybdopterin-containing oxidoreductase family. NasA/NapA/NarB subfamily.</text>
</comment>
<dbReference type="PROSITE" id="PS51669">
    <property type="entry name" value="4FE4S_MOW_BIS_MGD"/>
    <property type="match status" value="1"/>
</dbReference>
<dbReference type="CDD" id="cd02791">
    <property type="entry name" value="MopB_CT_Nitrate-R-NapA-like"/>
    <property type="match status" value="1"/>
</dbReference>
<evidence type="ECO:0000256" key="10">
    <source>
        <dbReference type="ARBA" id="ARBA00023063"/>
    </source>
</evidence>
<keyword evidence="10" id="KW-0534">Nitrate assimilation</keyword>
<dbReference type="Pfam" id="PF01568">
    <property type="entry name" value="Molydop_binding"/>
    <property type="match status" value="1"/>
</dbReference>
<dbReference type="Gene3D" id="1.10.10.1100">
    <property type="entry name" value="BFD-like [2Fe-2S]-binding domain"/>
    <property type="match status" value="1"/>
</dbReference>
<dbReference type="Gene3D" id="3.40.228.10">
    <property type="entry name" value="Dimethylsulfoxide Reductase, domain 2"/>
    <property type="match status" value="1"/>
</dbReference>
<comment type="cofactor">
    <cofactor evidence="2">
        <name>[4Fe-4S] cluster</name>
        <dbReference type="ChEBI" id="CHEBI:49883"/>
    </cofactor>
</comment>
<evidence type="ECO:0000256" key="1">
    <source>
        <dbReference type="ARBA" id="ARBA00001942"/>
    </source>
</evidence>
<feature type="domain" description="4Fe-4S Mo/W bis-MGD-type" evidence="11">
    <location>
        <begin position="9"/>
        <end position="73"/>
    </location>
</feature>
<accession>A0ABT1WHG7</accession>
<evidence type="ECO:0000256" key="9">
    <source>
        <dbReference type="ARBA" id="ARBA00023014"/>
    </source>
</evidence>
<dbReference type="InterPro" id="IPR006656">
    <property type="entry name" value="Mopterin_OxRdtase"/>
</dbReference>
<dbReference type="InterPro" id="IPR050123">
    <property type="entry name" value="Prok_molybdopt-oxidoreductase"/>
</dbReference>
<evidence type="ECO:0000256" key="3">
    <source>
        <dbReference type="ARBA" id="ARBA00008747"/>
    </source>
</evidence>
<evidence type="ECO:0000313" key="13">
    <source>
        <dbReference type="Proteomes" id="UP001204142"/>
    </source>
</evidence>
<reference evidence="12 13" key="1">
    <citation type="submission" date="2022-07" db="EMBL/GenBank/DDBJ databases">
        <authorList>
            <person name="Xamxidin M."/>
            <person name="Wu M."/>
        </authorList>
    </citation>
    <scope>NUCLEOTIDE SEQUENCE [LARGE SCALE GENOMIC DNA]</scope>
    <source>
        <strain evidence="12 13">NBRC 111650</strain>
    </source>
</reference>
<evidence type="ECO:0000256" key="7">
    <source>
        <dbReference type="ARBA" id="ARBA00023002"/>
    </source>
</evidence>
<organism evidence="12 13">
    <name type="scientific">Limnobacter humi</name>
    <dbReference type="NCBI Taxonomy" id="1778671"/>
    <lineage>
        <taxon>Bacteria</taxon>
        <taxon>Pseudomonadati</taxon>
        <taxon>Pseudomonadota</taxon>
        <taxon>Betaproteobacteria</taxon>
        <taxon>Burkholderiales</taxon>
        <taxon>Burkholderiaceae</taxon>
        <taxon>Limnobacter</taxon>
    </lineage>
</organism>
<dbReference type="InterPro" id="IPR009010">
    <property type="entry name" value="Asp_de-COase-like_dom_sf"/>
</dbReference>
<dbReference type="InterPro" id="IPR041854">
    <property type="entry name" value="BFD-like_2Fe2S-bd_dom_sf"/>
</dbReference>
<dbReference type="CDD" id="cd02754">
    <property type="entry name" value="MopB_Nitrate-R-NapA-like"/>
    <property type="match status" value="1"/>
</dbReference>
<keyword evidence="8" id="KW-0408">Iron</keyword>
<dbReference type="Pfam" id="PF00384">
    <property type="entry name" value="Molybdopterin"/>
    <property type="match status" value="1"/>
</dbReference>
<dbReference type="Gene3D" id="3.40.50.740">
    <property type="match status" value="1"/>
</dbReference>
<dbReference type="EMBL" id="JANIGO010000003">
    <property type="protein sequence ID" value="MCQ8896970.1"/>
    <property type="molecule type" value="Genomic_DNA"/>
</dbReference>
<proteinExistence type="inferred from homology"/>
<dbReference type="InterPro" id="IPR006963">
    <property type="entry name" value="Mopterin_OxRdtase_4Fe-4S_dom"/>
</dbReference>
<keyword evidence="5" id="KW-0500">Molybdenum</keyword>
<dbReference type="RefSeq" id="WP_256764758.1">
    <property type="nucleotide sequence ID" value="NZ_JANIGO010000003.1"/>
</dbReference>
<dbReference type="PANTHER" id="PTHR43105">
    <property type="entry name" value="RESPIRATORY NITRATE REDUCTASE"/>
    <property type="match status" value="1"/>
</dbReference>
<dbReference type="PANTHER" id="PTHR43105:SF9">
    <property type="entry name" value="NADPH-FE(3+) OXIDOREDUCTASE SUBUNIT ALPHA"/>
    <property type="match status" value="1"/>
</dbReference>
<evidence type="ECO:0000256" key="2">
    <source>
        <dbReference type="ARBA" id="ARBA00001966"/>
    </source>
</evidence>
<evidence type="ECO:0000259" key="11">
    <source>
        <dbReference type="PROSITE" id="PS51669"/>
    </source>
</evidence>
<evidence type="ECO:0000256" key="6">
    <source>
        <dbReference type="ARBA" id="ARBA00022723"/>
    </source>
</evidence>
<dbReference type="SUPFAM" id="SSF50692">
    <property type="entry name" value="ADC-like"/>
    <property type="match status" value="1"/>
</dbReference>
<evidence type="ECO:0000256" key="4">
    <source>
        <dbReference type="ARBA" id="ARBA00022485"/>
    </source>
</evidence>
<name>A0ABT1WHG7_9BURK</name>
<protein>
    <submittedName>
        <fullName evidence="12">Molybdopterin-dependent oxidoreductase</fullName>
    </submittedName>
</protein>
<dbReference type="Proteomes" id="UP001204142">
    <property type="component" value="Unassembled WGS sequence"/>
</dbReference>
<dbReference type="Gene3D" id="2.40.40.20">
    <property type="match status" value="1"/>
</dbReference>
<keyword evidence="13" id="KW-1185">Reference proteome</keyword>
<evidence type="ECO:0000256" key="8">
    <source>
        <dbReference type="ARBA" id="ARBA00023004"/>
    </source>
</evidence>
<evidence type="ECO:0000313" key="12">
    <source>
        <dbReference type="EMBL" id="MCQ8896970.1"/>
    </source>
</evidence>
<comment type="cofactor">
    <cofactor evidence="1">
        <name>Mo-bis(molybdopterin guanine dinucleotide)</name>
        <dbReference type="ChEBI" id="CHEBI:60539"/>
    </cofactor>
</comment>
<evidence type="ECO:0000256" key="5">
    <source>
        <dbReference type="ARBA" id="ARBA00022505"/>
    </source>
</evidence>